<protein>
    <submittedName>
        <fullName evidence="1">Uncharacterized protein</fullName>
    </submittedName>
</protein>
<dbReference type="EMBL" id="LFOD01000039">
    <property type="protein sequence ID" value="KMV14820.1"/>
    <property type="molecule type" value="Genomic_DNA"/>
</dbReference>
<proteinExistence type="predicted"/>
<sequence>MDSYHWKYATRIRQYPQTAVLKELEYAFRIAFLSSEHLYISASALMENAHSRTILKRHRTLIETGHVTVIGAEETLQEHNETKLKEHYHSTNEPEVRESYKRRIRMPIPYEERAVEVGETIHHLWMRQLESGIERFFVEGGCPSTSDTWWERVPSMLEGAAFVAPHILEIAEITPKLFPRPPSLYSIADAGYAEAHCSNLAAALISDLVYLDLTDASLLGDVALVSYKRAREALARNNLLDFVRACSAEELLGLRSSISLTQLIHSKTESDNAIVDLGQHDSRARPNILYLHLEAHMGDSYNVSHISGSSLNLGSFNNNSPRLEVDSAQDALVVLEQLRDLLAEHPNALSEIAPVQKALEAGDTEAARTRWDGFRQALTTTGLAIGMGERTVHLIESISNFLN</sequence>
<dbReference type="AlphaFoldDB" id="A0A0J8U303"/>
<gene>
    <name evidence="1" type="ORF">ACT17_27995</name>
</gene>
<evidence type="ECO:0000313" key="1">
    <source>
        <dbReference type="EMBL" id="KMV14820.1"/>
    </source>
</evidence>
<reference evidence="1 2" key="1">
    <citation type="submission" date="2015-06" db="EMBL/GenBank/DDBJ databases">
        <title>Genome sequence of Mycobacterium conceptionense strain MLE.</title>
        <authorList>
            <person name="Greninger A.L."/>
            <person name="Cunningham G."/>
            <person name="Chiu C.Y."/>
            <person name="Miller S."/>
        </authorList>
    </citation>
    <scope>NUCLEOTIDE SEQUENCE [LARGE SCALE GENOMIC DNA]</scope>
    <source>
        <strain evidence="1 2">MLE</strain>
    </source>
</reference>
<dbReference type="Proteomes" id="UP000037594">
    <property type="component" value="Unassembled WGS sequence"/>
</dbReference>
<accession>A0A0J8U303</accession>
<dbReference type="PATRIC" id="fig|451644.5.peg.5771"/>
<comment type="caution">
    <text evidence="1">The sequence shown here is derived from an EMBL/GenBank/DDBJ whole genome shotgun (WGS) entry which is preliminary data.</text>
</comment>
<name>A0A0J8U303_9MYCO</name>
<organism evidence="1 2">
    <name type="scientific">Mycolicibacterium conceptionense</name>
    <dbReference type="NCBI Taxonomy" id="451644"/>
    <lineage>
        <taxon>Bacteria</taxon>
        <taxon>Bacillati</taxon>
        <taxon>Actinomycetota</taxon>
        <taxon>Actinomycetes</taxon>
        <taxon>Mycobacteriales</taxon>
        <taxon>Mycobacteriaceae</taxon>
        <taxon>Mycolicibacterium</taxon>
    </lineage>
</organism>
<evidence type="ECO:0000313" key="2">
    <source>
        <dbReference type="Proteomes" id="UP000037594"/>
    </source>
</evidence>